<evidence type="ECO:0000313" key="4">
    <source>
        <dbReference type="Proteomes" id="UP000217257"/>
    </source>
</evidence>
<gene>
    <name evidence="3" type="ORF">CYFUS_006566</name>
</gene>
<feature type="domain" description="DUF5916" evidence="2">
    <location>
        <begin position="266"/>
        <end position="360"/>
    </location>
</feature>
<protein>
    <recommendedName>
        <fullName evidence="2">DUF5916 domain-containing protein</fullName>
    </recommendedName>
</protein>
<dbReference type="CDD" id="cd09618">
    <property type="entry name" value="CBM9_like_2"/>
    <property type="match status" value="1"/>
</dbReference>
<dbReference type="KEGG" id="cfus:CYFUS_006566"/>
<dbReference type="Gene3D" id="2.60.40.1190">
    <property type="match status" value="1"/>
</dbReference>
<organism evidence="3 4">
    <name type="scientific">Cystobacter fuscus</name>
    <dbReference type="NCBI Taxonomy" id="43"/>
    <lineage>
        <taxon>Bacteria</taxon>
        <taxon>Pseudomonadati</taxon>
        <taxon>Myxococcota</taxon>
        <taxon>Myxococcia</taxon>
        <taxon>Myxococcales</taxon>
        <taxon>Cystobacterineae</taxon>
        <taxon>Archangiaceae</taxon>
        <taxon>Cystobacter</taxon>
    </lineage>
</organism>
<dbReference type="InterPro" id="IPR045670">
    <property type="entry name" value="DUF5916"/>
</dbReference>
<feature type="domain" description="DUF5916" evidence="2">
    <location>
        <begin position="483"/>
        <end position="836"/>
    </location>
</feature>
<evidence type="ECO:0000256" key="1">
    <source>
        <dbReference type="SAM" id="Phobius"/>
    </source>
</evidence>
<keyword evidence="1" id="KW-1133">Transmembrane helix</keyword>
<evidence type="ECO:0000313" key="3">
    <source>
        <dbReference type="EMBL" id="ATB41104.1"/>
    </source>
</evidence>
<name>A0A250JB15_9BACT</name>
<dbReference type="AlphaFoldDB" id="A0A250JB15"/>
<dbReference type="EMBL" id="CP022098">
    <property type="protein sequence ID" value="ATB41104.1"/>
    <property type="molecule type" value="Genomic_DNA"/>
</dbReference>
<dbReference type="SUPFAM" id="SSF49344">
    <property type="entry name" value="CBD9-like"/>
    <property type="match status" value="1"/>
</dbReference>
<feature type="transmembrane region" description="Helical" evidence="1">
    <location>
        <begin position="12"/>
        <end position="31"/>
    </location>
</feature>
<accession>A0A250JB15</accession>
<proteinExistence type="predicted"/>
<dbReference type="Proteomes" id="UP000217257">
    <property type="component" value="Chromosome"/>
</dbReference>
<dbReference type="Pfam" id="PF19313">
    <property type="entry name" value="DUF5916"/>
    <property type="match status" value="2"/>
</dbReference>
<keyword evidence="1" id="KW-0812">Transmembrane</keyword>
<reference evidence="3 4" key="1">
    <citation type="submission" date="2017-06" db="EMBL/GenBank/DDBJ databases">
        <title>Sequencing and comparative analysis of myxobacterial genomes.</title>
        <authorList>
            <person name="Rupp O."/>
            <person name="Goesmann A."/>
            <person name="Sogaard-Andersen L."/>
        </authorList>
    </citation>
    <scope>NUCLEOTIDE SEQUENCE [LARGE SCALE GENOMIC DNA]</scope>
    <source>
        <strain evidence="3 4">DSM 52655</strain>
    </source>
</reference>
<keyword evidence="1" id="KW-0472">Membrane</keyword>
<evidence type="ECO:0000259" key="2">
    <source>
        <dbReference type="Pfam" id="PF19313"/>
    </source>
</evidence>
<sequence length="874" mass="95741">MEGAKWAITRPVFVHLPFVSLFVAFGALAQLRTPELSSTESPRVQASRTHETPRVDGVLDERAWAQAAVFTSFRQTFPNASAPPSERTELKVLYDDTFVYFGILCHDSQPGLINRRLGRRDNPPASDMVTVMLDPLLERRTAYAFSINAGGVLQDGLYSQETQLSTDWDAVWEGSAAEHPSGWSAELRIPLSALRFSAADEQLWGLNVRRELARTGEIIDSSIIPRGANALVSRIGTLEGMKGLTPKRSMDLTPYVATQGVLRPQFSALSQPLPRLLEPSANVGLNVRASLTSDLMLTATLNPDFGQVEADERILNLTNFEKFFPEKRPFFTEGMELFLPVGAQGSQPRQMLFYSRRIGLDTPLLTAGKLTGTLAPGWELGVLDAVVAGAADPSKAAALGAGQPFDEAHPDRRFQFHLGRPLRFGLNSELPAVRPVTTNFLTAVLRHQVREGASVGTTLALLTPLEDRCLAGQEDTLTCRVAGSNALGVDWNLRTRDSTWGVVGQVAASRVAGGPANGRLLADGTALKPGDMGVGGHVRAGKLGGEPWRFAVGYEYATPQFDLNPTGYLETQNEHKVSAQFSFVRTSRMAFFEEFSATAAALARWTTDGRHIPRGHEVAFTVGGILSGLHELSCSVGSVFERGDVREISGTGIPFEWPAFAYAECTGETDPRQALSLSGTVFLDRSFPTGPIRPRNNLGGELSGSWRPHARLQTQLLVSSEGQVETPLYIGSPSEGTYLFGDLDSRFLSIILRQSLVLTPRLTLQAYAQFFSIYGRYGLFYEGFSDGTQAVRPADLRRTEAPEVNPSFQTSNINLNLVLRWEYQSGSTLFLVFTRAQDQFPFEGLPGRTLQPVRLLEGPANDVLLLKWTHRLEL</sequence>